<feature type="compositionally biased region" description="Basic residues" evidence="1">
    <location>
        <begin position="371"/>
        <end position="380"/>
    </location>
</feature>
<feature type="region of interest" description="Disordered" evidence="1">
    <location>
        <begin position="44"/>
        <end position="92"/>
    </location>
</feature>
<feature type="region of interest" description="Disordered" evidence="1">
    <location>
        <begin position="1"/>
        <end position="20"/>
    </location>
</feature>
<accession>A0ABR1NPL2</accession>
<dbReference type="EMBL" id="JAKNSF020000162">
    <property type="protein sequence ID" value="KAK7710071.1"/>
    <property type="molecule type" value="Genomic_DNA"/>
</dbReference>
<dbReference type="InterPro" id="IPR039604">
    <property type="entry name" value="Bfr1"/>
</dbReference>
<organism evidence="2 3">
    <name type="scientific">Diaporthe eres</name>
    <name type="common">Phomopsis oblonga</name>
    <dbReference type="NCBI Taxonomy" id="83184"/>
    <lineage>
        <taxon>Eukaryota</taxon>
        <taxon>Fungi</taxon>
        <taxon>Dikarya</taxon>
        <taxon>Ascomycota</taxon>
        <taxon>Pezizomycotina</taxon>
        <taxon>Sordariomycetes</taxon>
        <taxon>Sordariomycetidae</taxon>
        <taxon>Diaporthales</taxon>
        <taxon>Diaporthaceae</taxon>
        <taxon>Diaporthe</taxon>
        <taxon>Diaporthe eres species complex</taxon>
    </lineage>
</organism>
<proteinExistence type="predicted"/>
<feature type="region of interest" description="Disordered" evidence="1">
    <location>
        <begin position="268"/>
        <end position="288"/>
    </location>
</feature>
<name>A0ABR1NPL2_DIAER</name>
<feature type="compositionally biased region" description="Basic and acidic residues" evidence="1">
    <location>
        <begin position="437"/>
        <end position="458"/>
    </location>
</feature>
<sequence length="507" mass="56740">MADTAAAPAPAPARPTKPDEALFKENLAQAEKEHEKVMAQLNAIRQKIDLASPNKNPENPTTKRRIELQDQLKEIRSKQGAGKNSRSGKQDELKRLEAQVKSKEKAQDVEIGKPFENICAARGIEHKSLKGKLGDKIKEVLQTVQTSYDTQTLRLVEERTAVSHMNSLNGLIRAINKSQEQIDGLQVKIKEIKDSMNDPEAKELSEKYTKAQTELDAIKAEQNEASKSLDTLYAERNKLQKQQNGTYEAKKKLKDEYHQQRKAFQKYEYEQKQKSWERRKAEQERFDKEKKLERAQKMLAEASDPAYLDEIRRANSLLQYYDPSFVAEKAPLQPSTNLQAQAERKVDGSDLKGVKVLSKKDRDEDLFPAQKKGKKGKKHNAAATKSTFNCPPSVLEDCSYMGIDPPMSAEEVPGVVEKVKAKLDHWKADQAAQTQKNIDKAKKEIEKIEAEEAKEKGGKKSSSGTATPNGNGAASNGETSDDKVEEVTKEVQEASIEDKPEEVAAAA</sequence>
<feature type="compositionally biased region" description="Basic and acidic residues" evidence="1">
    <location>
        <begin position="480"/>
        <end position="507"/>
    </location>
</feature>
<dbReference type="Proteomes" id="UP001430848">
    <property type="component" value="Unassembled WGS sequence"/>
</dbReference>
<dbReference type="PANTHER" id="PTHR31027">
    <property type="entry name" value="NUCLEAR SEGREGATION PROTEIN BFR1"/>
    <property type="match status" value="1"/>
</dbReference>
<feature type="region of interest" description="Disordered" evidence="1">
    <location>
        <begin position="427"/>
        <end position="507"/>
    </location>
</feature>
<protein>
    <submittedName>
        <fullName evidence="2">Multicopy suppressor of BFA (Brefeldin A)</fullName>
    </submittedName>
</protein>
<evidence type="ECO:0000313" key="3">
    <source>
        <dbReference type="Proteomes" id="UP001430848"/>
    </source>
</evidence>
<feature type="compositionally biased region" description="Basic and acidic residues" evidence="1">
    <location>
        <begin position="64"/>
        <end position="77"/>
    </location>
</feature>
<comment type="caution">
    <text evidence="2">The sequence shown here is derived from an EMBL/GenBank/DDBJ whole genome shotgun (WGS) entry which is preliminary data.</text>
</comment>
<gene>
    <name evidence="2" type="primary">BFR1</name>
    <name evidence="2" type="ORF">SLS63_013079</name>
</gene>
<dbReference type="PANTHER" id="PTHR31027:SF2">
    <property type="entry name" value="LEBERCILIN DOMAIN-CONTAINING PROTEIN"/>
    <property type="match status" value="1"/>
</dbReference>
<evidence type="ECO:0000256" key="1">
    <source>
        <dbReference type="SAM" id="MobiDB-lite"/>
    </source>
</evidence>
<evidence type="ECO:0000313" key="2">
    <source>
        <dbReference type="EMBL" id="KAK7710071.1"/>
    </source>
</evidence>
<keyword evidence="3" id="KW-1185">Reference proteome</keyword>
<feature type="compositionally biased region" description="Polar residues" evidence="1">
    <location>
        <begin position="465"/>
        <end position="478"/>
    </location>
</feature>
<reference evidence="2 3" key="1">
    <citation type="submission" date="2024-02" db="EMBL/GenBank/DDBJ databases">
        <title>De novo assembly and annotation of 12 fungi associated with fruit tree decline syndrome in Ontario, Canada.</title>
        <authorList>
            <person name="Sulman M."/>
            <person name="Ellouze W."/>
            <person name="Ilyukhin E."/>
        </authorList>
    </citation>
    <scope>NUCLEOTIDE SEQUENCE [LARGE SCALE GENOMIC DNA]</scope>
    <source>
        <strain evidence="2 3">M169</strain>
    </source>
</reference>
<feature type="region of interest" description="Disordered" evidence="1">
    <location>
        <begin position="360"/>
        <end position="389"/>
    </location>
</feature>